<protein>
    <submittedName>
        <fullName evidence="1">Uncharacterized protein</fullName>
    </submittedName>
</protein>
<proteinExistence type="predicted"/>
<dbReference type="Proteomes" id="UP000765509">
    <property type="component" value="Unassembled WGS sequence"/>
</dbReference>
<organism evidence="1 2">
    <name type="scientific">Austropuccinia psidii MF-1</name>
    <dbReference type="NCBI Taxonomy" id="1389203"/>
    <lineage>
        <taxon>Eukaryota</taxon>
        <taxon>Fungi</taxon>
        <taxon>Dikarya</taxon>
        <taxon>Basidiomycota</taxon>
        <taxon>Pucciniomycotina</taxon>
        <taxon>Pucciniomycetes</taxon>
        <taxon>Pucciniales</taxon>
        <taxon>Sphaerophragmiaceae</taxon>
        <taxon>Austropuccinia</taxon>
    </lineage>
</organism>
<evidence type="ECO:0000313" key="2">
    <source>
        <dbReference type="Proteomes" id="UP000765509"/>
    </source>
</evidence>
<accession>A0A9Q3C1A2</accession>
<dbReference type="AlphaFoldDB" id="A0A9Q3C1A2"/>
<comment type="caution">
    <text evidence="1">The sequence shown here is derived from an EMBL/GenBank/DDBJ whole genome shotgun (WGS) entry which is preliminary data.</text>
</comment>
<evidence type="ECO:0000313" key="1">
    <source>
        <dbReference type="EMBL" id="MBW0476504.1"/>
    </source>
</evidence>
<gene>
    <name evidence="1" type="ORF">O181_016219</name>
</gene>
<dbReference type="EMBL" id="AVOT02004490">
    <property type="protein sequence ID" value="MBW0476504.1"/>
    <property type="molecule type" value="Genomic_DNA"/>
</dbReference>
<name>A0A9Q3C1A2_9BASI</name>
<sequence>MQLAYNTKQHFTTGKSPSLEENRWNPLLTVDHLKKNIPNIHPTAKDFHDLWKWECDAAARCIDEANEYSKQRYDKTHNKPDFREGDQVLVSTSNFNNNKIPKKIRN</sequence>
<keyword evidence="2" id="KW-1185">Reference proteome</keyword>
<dbReference type="OrthoDB" id="3158924at2759"/>
<reference evidence="1" key="1">
    <citation type="submission" date="2021-03" db="EMBL/GenBank/DDBJ databases">
        <title>Draft genome sequence of rust myrtle Austropuccinia psidii MF-1, a brazilian biotype.</title>
        <authorList>
            <person name="Quecine M.C."/>
            <person name="Pachon D.M.R."/>
            <person name="Bonatelli M.L."/>
            <person name="Correr F.H."/>
            <person name="Franceschini L.M."/>
            <person name="Leite T.F."/>
            <person name="Margarido G.R.A."/>
            <person name="Almeida C.A."/>
            <person name="Ferrarezi J.A."/>
            <person name="Labate C.A."/>
        </authorList>
    </citation>
    <scope>NUCLEOTIDE SEQUENCE</scope>
    <source>
        <strain evidence="1">MF-1</strain>
    </source>
</reference>